<feature type="non-terminal residue" evidence="1">
    <location>
        <position position="129"/>
    </location>
</feature>
<name>A0A0F9BP66_9ZZZZ</name>
<dbReference type="EMBL" id="LAZR01039975">
    <property type="protein sequence ID" value="KKL15662.1"/>
    <property type="molecule type" value="Genomic_DNA"/>
</dbReference>
<sequence length="129" mass="14535">MLNIIRVFPRQTSYTPIDEMALSGEPGLFSPEADEVHICCVFTWDIPKAERLQAAWSQYYKTVRIGGPAYGSPLGPFIPGQYIKPGVTFTTRGCNMKCYWCLVPSREGRLQTLDFPPGYIIQDNNLLQA</sequence>
<evidence type="ECO:0000313" key="1">
    <source>
        <dbReference type="EMBL" id="KKL15662.1"/>
    </source>
</evidence>
<accession>A0A0F9BP66</accession>
<reference evidence="1" key="1">
    <citation type="journal article" date="2015" name="Nature">
        <title>Complex archaea that bridge the gap between prokaryotes and eukaryotes.</title>
        <authorList>
            <person name="Spang A."/>
            <person name="Saw J.H."/>
            <person name="Jorgensen S.L."/>
            <person name="Zaremba-Niedzwiedzka K."/>
            <person name="Martijn J."/>
            <person name="Lind A.E."/>
            <person name="van Eijk R."/>
            <person name="Schleper C."/>
            <person name="Guy L."/>
            <person name="Ettema T.J."/>
        </authorList>
    </citation>
    <scope>NUCLEOTIDE SEQUENCE</scope>
</reference>
<gene>
    <name evidence="1" type="ORF">LCGC14_2503320</name>
</gene>
<comment type="caution">
    <text evidence="1">The sequence shown here is derived from an EMBL/GenBank/DDBJ whole genome shotgun (WGS) entry which is preliminary data.</text>
</comment>
<dbReference type="AlphaFoldDB" id="A0A0F9BP66"/>
<proteinExistence type="predicted"/>
<organism evidence="1">
    <name type="scientific">marine sediment metagenome</name>
    <dbReference type="NCBI Taxonomy" id="412755"/>
    <lineage>
        <taxon>unclassified sequences</taxon>
        <taxon>metagenomes</taxon>
        <taxon>ecological metagenomes</taxon>
    </lineage>
</organism>
<protein>
    <submittedName>
        <fullName evidence="1">Uncharacterized protein</fullName>
    </submittedName>
</protein>